<evidence type="ECO:0000259" key="2">
    <source>
        <dbReference type="Pfam" id="PF25115"/>
    </source>
</evidence>
<reference evidence="5" key="2">
    <citation type="journal article" date="2024" name="Nature">
        <title>Anoxygenic phototroph of the Chloroflexota uses a type I reaction centre.</title>
        <authorList>
            <person name="Tsuji J.M."/>
            <person name="Shaw N.A."/>
            <person name="Nagashima S."/>
            <person name="Venkiteswaran J.J."/>
            <person name="Schiff S.L."/>
            <person name="Watanabe T."/>
            <person name="Fukui M."/>
            <person name="Hanada S."/>
            <person name="Tank M."/>
            <person name="Neufeld J.D."/>
        </authorList>
    </citation>
    <scope>NUCLEOTIDE SEQUENCE</scope>
    <source>
        <strain evidence="5">L227-S17</strain>
    </source>
</reference>
<dbReference type="SUPFAM" id="SSF88713">
    <property type="entry name" value="Glycoside hydrolase/deacetylase"/>
    <property type="match status" value="1"/>
</dbReference>
<evidence type="ECO:0000313" key="7">
    <source>
        <dbReference type="Proteomes" id="UP001431572"/>
    </source>
</evidence>
<sequence length="715" mass="76719">MRQKKLQRIFIILAVYLLVAAALAPAFTVEAAGKKKNATHTISKAPVSAPVVRSVPQVPVSIPDSNKRNTRGATGNGFQGAASAIAAGSSQILATAAPLAVTAAVTPVANPIIDANILVIAADGTDVELPAITQILDSIGTPYTVFKGSSPAPDTTVNRLTSLLSDSSSHGYFQGVILTTGNLGYTPDNGATWLSGLTADEWASLWNYEASFGIRQLTWYTFPTADYGFQTAIAGISTDTTALPGTLTTTGKTIFTSVNSANPVNISQAWTYQSKPAASDATGTVTALMTDMQGNALINLKNYPDGRQNIALTFDGNQYLIHTIQLSYDLISWVTKGLFLGDRHVYVSPQIDDIFIPDDIWTPTTPCGTNVELTGASYRMSGADVKANVRWQQTKQLNTISKTLRLNMVYNGTGMAGQLESPDLTTDRNSLTSVAVANQSQFYWIDHTYSHANLDAITYADALSEFSQNIALGKSKFSKFSPLNLVQPDVSGLNNPAAMQAAYDSGIRYVVSDTSKLTSATITQAQYVNTTSGKQILAMPRYPVNLFYNVSSPQEWVAEYNCLYNGFWGRNLTVSEIIDKESNTLLLYMLKGDLNPWMFHQSNLRAYDGTHFLLGDLVDAALAKYSKLSTVPIVSPSMDQLATSFANRLTYSQAGVTATIQNGAVAGTKTITLTAKKATKVQVTGLKISGAETYGGKSIATITLKANQSVTYQIV</sequence>
<dbReference type="InterPro" id="IPR056826">
    <property type="entry name" value="Agd3_CE"/>
</dbReference>
<dbReference type="Pfam" id="PF25115">
    <property type="entry name" value="Agd3_CE"/>
    <property type="match status" value="1"/>
</dbReference>
<dbReference type="Pfam" id="PF25116">
    <property type="entry name" value="CBM87_Agd3"/>
    <property type="match status" value="1"/>
</dbReference>
<feature type="signal peptide" evidence="1">
    <location>
        <begin position="1"/>
        <end position="31"/>
    </location>
</feature>
<gene>
    <name evidence="4" type="ORF">HXX08_19085</name>
    <name evidence="5" type="ORF">OZ401_003499</name>
</gene>
<dbReference type="GO" id="GO:0005975">
    <property type="term" value="P:carbohydrate metabolic process"/>
    <property type="evidence" value="ECO:0007669"/>
    <property type="project" value="InterPro"/>
</dbReference>
<evidence type="ECO:0000313" key="4">
    <source>
        <dbReference type="EMBL" id="NWJ47964.1"/>
    </source>
</evidence>
<keyword evidence="7" id="KW-1185">Reference proteome</keyword>
<accession>A0A8T7M798</accession>
<name>A0A8T7M798_9CHLR</name>
<proteinExistence type="predicted"/>
<evidence type="ECO:0000313" key="6">
    <source>
        <dbReference type="Proteomes" id="UP000521676"/>
    </source>
</evidence>
<evidence type="ECO:0008006" key="8">
    <source>
        <dbReference type="Google" id="ProtNLM"/>
    </source>
</evidence>
<reference evidence="4 6" key="1">
    <citation type="submission" date="2020-06" db="EMBL/GenBank/DDBJ databases">
        <title>Anoxygenic phototrophic Chloroflexota member uses a Type I reaction center.</title>
        <authorList>
            <person name="Tsuji J.M."/>
            <person name="Shaw N.A."/>
            <person name="Nagashima S."/>
            <person name="Venkiteswaran J."/>
            <person name="Schiff S.L."/>
            <person name="Hanada S."/>
            <person name="Tank M."/>
            <person name="Neufeld J.D."/>
        </authorList>
    </citation>
    <scope>NUCLEOTIDE SEQUENCE [LARGE SCALE GENOMIC DNA]</scope>
    <source>
        <strain evidence="4">L227-S17</strain>
    </source>
</reference>
<dbReference type="EMBL" id="JACATZ010000003">
    <property type="protein sequence ID" value="NWJ47964.1"/>
    <property type="molecule type" value="Genomic_DNA"/>
</dbReference>
<dbReference type="RefSeq" id="WP_341471741.1">
    <property type="nucleotide sequence ID" value="NZ_CP128400.1"/>
</dbReference>
<evidence type="ECO:0000256" key="1">
    <source>
        <dbReference type="SAM" id="SignalP"/>
    </source>
</evidence>
<keyword evidence="1" id="KW-0732">Signal</keyword>
<evidence type="ECO:0000313" key="5">
    <source>
        <dbReference type="EMBL" id="WJW69869.1"/>
    </source>
</evidence>
<dbReference type="Proteomes" id="UP000521676">
    <property type="component" value="Unassembled WGS sequence"/>
</dbReference>
<feature type="chain" id="PRO_5035936855" description="NodB homology domain-containing protein" evidence="1">
    <location>
        <begin position="32"/>
        <end position="715"/>
    </location>
</feature>
<protein>
    <recommendedName>
        <fullName evidence="8">NodB homology domain-containing protein</fullName>
    </recommendedName>
</protein>
<dbReference type="AlphaFoldDB" id="A0A8T7M798"/>
<dbReference type="EMBL" id="CP128400">
    <property type="protein sequence ID" value="WJW69869.1"/>
    <property type="molecule type" value="Genomic_DNA"/>
</dbReference>
<dbReference type="InterPro" id="IPR056827">
    <property type="entry name" value="CBM87_Agd3"/>
</dbReference>
<dbReference type="Proteomes" id="UP001431572">
    <property type="component" value="Chromosome 2"/>
</dbReference>
<organism evidence="4 6">
    <name type="scientific">Candidatus Chlorohelix allophototropha</name>
    <dbReference type="NCBI Taxonomy" id="3003348"/>
    <lineage>
        <taxon>Bacteria</taxon>
        <taxon>Bacillati</taxon>
        <taxon>Chloroflexota</taxon>
        <taxon>Chloroflexia</taxon>
        <taxon>Candidatus Chloroheliales</taxon>
        <taxon>Candidatus Chloroheliaceae</taxon>
        <taxon>Candidatus Chlorohelix</taxon>
    </lineage>
</organism>
<feature type="domain" description="Agd3 CBM87" evidence="3">
    <location>
        <begin position="113"/>
        <end position="312"/>
    </location>
</feature>
<dbReference type="InterPro" id="IPR011330">
    <property type="entry name" value="Glyco_hydro/deAcase_b/a-brl"/>
</dbReference>
<evidence type="ECO:0000259" key="3">
    <source>
        <dbReference type="Pfam" id="PF25116"/>
    </source>
</evidence>
<feature type="domain" description="Agd3 deacetylase" evidence="2">
    <location>
        <begin position="436"/>
        <end position="653"/>
    </location>
</feature>